<dbReference type="Proteomes" id="UP000237105">
    <property type="component" value="Unassembled WGS sequence"/>
</dbReference>
<dbReference type="InterPro" id="IPR009057">
    <property type="entry name" value="Homeodomain-like_sf"/>
</dbReference>
<accession>A0A2P5C7Q4</accession>
<evidence type="ECO:0000313" key="1">
    <source>
        <dbReference type="EMBL" id="PON57025.1"/>
    </source>
</evidence>
<dbReference type="SUPFAM" id="SSF46689">
    <property type="entry name" value="Homeodomain-like"/>
    <property type="match status" value="1"/>
</dbReference>
<dbReference type="Gene3D" id="1.10.10.60">
    <property type="entry name" value="Homeodomain-like"/>
    <property type="match status" value="1"/>
</dbReference>
<sequence>MCLFAEKVGWTMQRSEERLVEEFCKEVGVRREVLQVWMHNNKRTLGKRDRATRSRNHKPR</sequence>
<organism evidence="1 2">
    <name type="scientific">Parasponia andersonii</name>
    <name type="common">Sponia andersonii</name>
    <dbReference type="NCBI Taxonomy" id="3476"/>
    <lineage>
        <taxon>Eukaryota</taxon>
        <taxon>Viridiplantae</taxon>
        <taxon>Streptophyta</taxon>
        <taxon>Embryophyta</taxon>
        <taxon>Tracheophyta</taxon>
        <taxon>Spermatophyta</taxon>
        <taxon>Magnoliopsida</taxon>
        <taxon>eudicotyledons</taxon>
        <taxon>Gunneridae</taxon>
        <taxon>Pentapetalae</taxon>
        <taxon>rosids</taxon>
        <taxon>fabids</taxon>
        <taxon>Rosales</taxon>
        <taxon>Cannabaceae</taxon>
        <taxon>Parasponia</taxon>
    </lineage>
</organism>
<dbReference type="STRING" id="3476.A0A2P5C7Q4"/>
<dbReference type="AlphaFoldDB" id="A0A2P5C7Q4"/>
<name>A0A2P5C7Q4_PARAD</name>
<evidence type="ECO:0000313" key="2">
    <source>
        <dbReference type="Proteomes" id="UP000237105"/>
    </source>
</evidence>
<dbReference type="GO" id="GO:0000976">
    <property type="term" value="F:transcription cis-regulatory region binding"/>
    <property type="evidence" value="ECO:0007669"/>
    <property type="project" value="TreeGrafter"/>
</dbReference>
<dbReference type="NCBIfam" id="TIGR01565">
    <property type="entry name" value="homeo_ZF_HD"/>
    <property type="match status" value="1"/>
</dbReference>
<dbReference type="EMBL" id="JXTB01000164">
    <property type="protein sequence ID" value="PON57025.1"/>
    <property type="molecule type" value="Genomic_DNA"/>
</dbReference>
<dbReference type="InterPro" id="IPR006455">
    <property type="entry name" value="Homeodomain_ZF_HD"/>
</dbReference>
<comment type="caution">
    <text evidence="1">The sequence shown here is derived from an EMBL/GenBank/DDBJ whole genome shotgun (WGS) entry which is preliminary data.</text>
</comment>
<dbReference type="OrthoDB" id="1929626at2759"/>
<dbReference type="PANTHER" id="PTHR31948">
    <property type="entry name" value="ZINC-FINGER HOMEODOMAIN PROTEIN 2"/>
    <property type="match status" value="1"/>
</dbReference>
<keyword evidence="2" id="KW-1185">Reference proteome</keyword>
<dbReference type="PANTHER" id="PTHR31948:SF72">
    <property type="entry name" value="ZINC-FINGER HOMEODOMAIN PROTEIN 10"/>
    <property type="match status" value="1"/>
</dbReference>
<gene>
    <name evidence="1" type="ORF">PanWU01x14_177550</name>
</gene>
<dbReference type="GO" id="GO:0050793">
    <property type="term" value="P:regulation of developmental process"/>
    <property type="evidence" value="ECO:0007669"/>
    <property type="project" value="TreeGrafter"/>
</dbReference>
<reference evidence="2" key="1">
    <citation type="submission" date="2016-06" db="EMBL/GenBank/DDBJ databases">
        <title>Parallel loss of symbiosis genes in relatives of nitrogen-fixing non-legume Parasponia.</title>
        <authorList>
            <person name="Van Velzen R."/>
            <person name="Holmer R."/>
            <person name="Bu F."/>
            <person name="Rutten L."/>
            <person name="Van Zeijl A."/>
            <person name="Liu W."/>
            <person name="Santuari L."/>
            <person name="Cao Q."/>
            <person name="Sharma T."/>
            <person name="Shen D."/>
            <person name="Roswanjaya Y."/>
            <person name="Wardhani T."/>
            <person name="Kalhor M.S."/>
            <person name="Jansen J."/>
            <person name="Van den Hoogen J."/>
            <person name="Gungor B."/>
            <person name="Hartog M."/>
            <person name="Hontelez J."/>
            <person name="Verver J."/>
            <person name="Yang W.-C."/>
            <person name="Schijlen E."/>
            <person name="Repin R."/>
            <person name="Schilthuizen M."/>
            <person name="Schranz E."/>
            <person name="Heidstra R."/>
            <person name="Miyata K."/>
            <person name="Fedorova E."/>
            <person name="Kohlen W."/>
            <person name="Bisseling T."/>
            <person name="Smit S."/>
            <person name="Geurts R."/>
        </authorList>
    </citation>
    <scope>NUCLEOTIDE SEQUENCE [LARGE SCALE GENOMIC DNA]</scope>
    <source>
        <strain evidence="2">cv. WU1-14</strain>
    </source>
</reference>
<proteinExistence type="predicted"/>
<dbReference type="GO" id="GO:0003700">
    <property type="term" value="F:DNA-binding transcription factor activity"/>
    <property type="evidence" value="ECO:0007669"/>
    <property type="project" value="TreeGrafter"/>
</dbReference>
<dbReference type="GO" id="GO:0005634">
    <property type="term" value="C:nucleus"/>
    <property type="evidence" value="ECO:0007669"/>
    <property type="project" value="TreeGrafter"/>
</dbReference>
<protein>
    <submittedName>
        <fullName evidence="1">Octamer-binding transcription factor</fullName>
    </submittedName>
</protein>